<evidence type="ECO:0000313" key="2">
    <source>
        <dbReference type="Proteomes" id="UP000295680"/>
    </source>
</evidence>
<sequence>MQATQHPNIRLRDPGELIAAVPHILGYRPAESVVICVHAGKNGKQITVCARTDLPPPNHHWDVAEQLKHLMTRAKAKAVSVIIVGEAEETPPPLPHLTFVQAIATVFTSAGLTINHAMWTSTIRHGADWHCYDDVGCKGLLPDPNGTELAAAAAVDGMITYESRADLRRSLEPATPRVLKRRERRIREALDQRPDEGHAVKLVEDVFADLAEGRFTLDDDRVVDLAVALSHRKARDACLRPDRLTQGSKAQQMWTDLTREMPSPYRAEPACLLALCAFVRGNGVVAGIALEIAQEAVPDHVVAGLVRTVMDVGMTPKDLIKGLAAAAAKETHDS</sequence>
<evidence type="ECO:0000313" key="1">
    <source>
        <dbReference type="EMBL" id="TCO52563.1"/>
    </source>
</evidence>
<keyword evidence="2" id="KW-1185">Reference proteome</keyword>
<organism evidence="1 2">
    <name type="scientific">Actinocrispum wychmicini</name>
    <dbReference type="NCBI Taxonomy" id="1213861"/>
    <lineage>
        <taxon>Bacteria</taxon>
        <taxon>Bacillati</taxon>
        <taxon>Actinomycetota</taxon>
        <taxon>Actinomycetes</taxon>
        <taxon>Pseudonocardiales</taxon>
        <taxon>Pseudonocardiaceae</taxon>
        <taxon>Actinocrispum</taxon>
    </lineage>
</organism>
<reference evidence="1 2" key="1">
    <citation type="submission" date="2019-03" db="EMBL/GenBank/DDBJ databases">
        <title>Genomic Encyclopedia of Type Strains, Phase IV (KMG-IV): sequencing the most valuable type-strain genomes for metagenomic binning, comparative biology and taxonomic classification.</title>
        <authorList>
            <person name="Goeker M."/>
        </authorList>
    </citation>
    <scope>NUCLEOTIDE SEQUENCE [LARGE SCALE GENOMIC DNA]</scope>
    <source>
        <strain evidence="1 2">DSM 45934</strain>
    </source>
</reference>
<comment type="caution">
    <text evidence="1">The sequence shown here is derived from an EMBL/GenBank/DDBJ whole genome shotgun (WGS) entry which is preliminary data.</text>
</comment>
<dbReference type="EMBL" id="SLWS01000012">
    <property type="protein sequence ID" value="TCO52563.1"/>
    <property type="molecule type" value="Genomic_DNA"/>
</dbReference>
<proteinExistence type="predicted"/>
<dbReference type="AlphaFoldDB" id="A0A4R2J2N3"/>
<accession>A0A4R2J2N3</accession>
<dbReference type="OrthoDB" id="3264463at2"/>
<dbReference type="InterPro" id="IPR025447">
    <property type="entry name" value="DUF4192"/>
</dbReference>
<name>A0A4R2J2N3_9PSEU</name>
<protein>
    <submittedName>
        <fullName evidence="1">Uncharacterized protein DUF4192</fullName>
    </submittedName>
</protein>
<dbReference type="RefSeq" id="WP_132124477.1">
    <property type="nucleotide sequence ID" value="NZ_SLWS01000012.1"/>
</dbReference>
<dbReference type="Pfam" id="PF13830">
    <property type="entry name" value="DUF4192"/>
    <property type="match status" value="1"/>
</dbReference>
<gene>
    <name evidence="1" type="ORF">EV192_112295</name>
</gene>
<dbReference type="Proteomes" id="UP000295680">
    <property type="component" value="Unassembled WGS sequence"/>
</dbReference>